<dbReference type="RefSeq" id="XP_067180909.1">
    <property type="nucleotide sequence ID" value="XM_067324552.1"/>
</dbReference>
<evidence type="ECO:0000313" key="2">
    <source>
        <dbReference type="EMBL" id="KAG5485756.1"/>
    </source>
</evidence>
<feature type="compositionally biased region" description="Polar residues" evidence="1">
    <location>
        <begin position="530"/>
        <end position="542"/>
    </location>
</feature>
<feature type="compositionally biased region" description="Polar residues" evidence="1">
    <location>
        <begin position="554"/>
        <end position="567"/>
    </location>
</feature>
<dbReference type="AlphaFoldDB" id="A0A836HWU1"/>
<reference evidence="3" key="2">
    <citation type="journal article" date="2021" name="Sci. Data">
        <title>Chromosome-scale genome sequencing, assembly and annotation of six genomes from subfamily Leishmaniinae.</title>
        <authorList>
            <person name="Almutairi H."/>
            <person name="Urbaniak M.D."/>
            <person name="Bates M.D."/>
            <person name="Jariyapan N."/>
            <person name="Kwakye-Nuako G."/>
            <person name="Thomaz Soccol V."/>
            <person name="Al-Salem W.S."/>
            <person name="Dillon R.J."/>
            <person name="Bates P.A."/>
            <person name="Gatherer D."/>
        </authorList>
    </citation>
    <scope>NUCLEOTIDE SEQUENCE [LARGE SCALE GENOMIC DNA]</scope>
</reference>
<evidence type="ECO:0000256" key="1">
    <source>
        <dbReference type="SAM" id="MobiDB-lite"/>
    </source>
</evidence>
<feature type="region of interest" description="Disordered" evidence="1">
    <location>
        <begin position="511"/>
        <end position="573"/>
    </location>
</feature>
<feature type="compositionally biased region" description="Low complexity" evidence="1">
    <location>
        <begin position="482"/>
        <end position="491"/>
    </location>
</feature>
<dbReference type="Proteomes" id="UP000673552">
    <property type="component" value="Unassembled WGS sequence"/>
</dbReference>
<feature type="region of interest" description="Disordered" evidence="1">
    <location>
        <begin position="468"/>
        <end position="491"/>
    </location>
</feature>
<accession>A0A836HWU1</accession>
<dbReference type="SMR" id="A0A836HWU1"/>
<feature type="compositionally biased region" description="Low complexity" evidence="1">
    <location>
        <begin position="70"/>
        <end position="82"/>
    </location>
</feature>
<sequence length="892" mass="93281">MWAPFPIPGEQRRSSSASLTAVRDALCHRIRILGTSILEITQSAVKEVERLDDEYAEQQCRLAMSQPPRGSSSCAGKAGAKALRPSKAGSTPPTRVALQPQRRARHTYSADPGSGAPTPGHTASPRSSTPAAGGSPWCPQSGGSAKKRQQRGKQSQAPARAGEGGAPTDTAAANTSRNVSELVGGSADENGAKRARGHALQADATLMALCAAAEANFQRVFAQRVTQDQQSPRPAATRATGSDASAAFGDDNCEKGGAPCMPNDWCRGAPLYDLSNASITPQYASCISGSEVFVDGGDDGVPLCSTSSGLRVPEDDSLASRVITAGGTAPLWARALVAASELSREAEQQALHALKIPLHMEANGRAPQQREESSVSPLGTACSYYRVVYIHKLRCMREKPSSEGGAGNANLGPAWLENSDRACTLPRRQPPSLFSLGSTMYSTASEEVGEAPLTITSYVHAVYAVDRDHTEPSEAPPERESAAASLPAAASVPVEGDTELVQLELHIPPQCWRRSESPTRKAASPMATGTKPTDATYSSSGTACRPPDTATGPAASSSVSETAQNRGGSKAQLRRVTKVAALGVAADVQVAARIECIEEWQQHRHSDVEDRIRRQRRSSIVSAGWKGGYYCYTTGARGAAASGDGASAPTTFPAPLPPHAPSEAAAMDPSGRGDCSTTVDTIDGPRGIVHQPPTVQHQDPQALQPSSILPSSSLKRKATTYAVLLPAPGQPPPQSSMSVAASKAAPLKDSECGRAQARKAAELSQNGLARSALAEPMASVAVAGGERGGAATAAASAAFPKCRLHPCLEVVVASSYSSIEWAFGGAARRASAAAPDSAPSESLFFSASPLWAAHEKLEQEWEEKRRLNARTRQPHGLDIQAPLSIRVAARVW</sequence>
<gene>
    <name evidence="2" type="ORF">LSCM1_07167</name>
</gene>
<proteinExistence type="predicted"/>
<dbReference type="KEGG" id="lmat:92517064"/>
<protein>
    <submittedName>
        <fullName evidence="2">Uncharacterized protein</fullName>
    </submittedName>
</protein>
<dbReference type="GeneID" id="92517064"/>
<feature type="region of interest" description="Disordered" evidence="1">
    <location>
        <begin position="63"/>
        <end position="190"/>
    </location>
</feature>
<organism evidence="2 3">
    <name type="scientific">Leishmania martiniquensis</name>
    <dbReference type="NCBI Taxonomy" id="1580590"/>
    <lineage>
        <taxon>Eukaryota</taxon>
        <taxon>Discoba</taxon>
        <taxon>Euglenozoa</taxon>
        <taxon>Kinetoplastea</taxon>
        <taxon>Metakinetoplastina</taxon>
        <taxon>Trypanosomatida</taxon>
        <taxon>Trypanosomatidae</taxon>
        <taxon>Leishmaniinae</taxon>
        <taxon>Leishmania</taxon>
    </lineage>
</organism>
<evidence type="ECO:0000313" key="3">
    <source>
        <dbReference type="Proteomes" id="UP000673552"/>
    </source>
</evidence>
<keyword evidence="3" id="KW-1185">Reference proteome</keyword>
<feature type="compositionally biased region" description="Basic and acidic residues" evidence="1">
    <location>
        <begin position="468"/>
        <end position="481"/>
    </location>
</feature>
<comment type="caution">
    <text evidence="2">The sequence shown here is derived from an EMBL/GenBank/DDBJ whole genome shotgun (WGS) entry which is preliminary data.</text>
</comment>
<reference evidence="3" key="1">
    <citation type="journal article" date="2021" name="Microbiol. Resour. Announc.">
        <title>LGAAP: Leishmaniinae Genome Assembly and Annotation Pipeline.</title>
        <authorList>
            <person name="Almutairi H."/>
            <person name="Urbaniak M.D."/>
            <person name="Bates M.D."/>
            <person name="Jariyapan N."/>
            <person name="Kwakye-Nuako G."/>
            <person name="Thomaz-Soccol V."/>
            <person name="Al-Salem W.S."/>
            <person name="Dillon R.J."/>
            <person name="Bates P.A."/>
            <person name="Gatherer D."/>
        </authorList>
    </citation>
    <scope>NUCLEOTIDE SEQUENCE [LARGE SCALE GENOMIC DNA]</scope>
</reference>
<feature type="region of interest" description="Disordered" evidence="1">
    <location>
        <begin position="225"/>
        <end position="250"/>
    </location>
</feature>
<name>A0A836HWU1_9TRYP</name>
<dbReference type="EMBL" id="JAFEUZ010000008">
    <property type="protein sequence ID" value="KAG5485756.1"/>
    <property type="molecule type" value="Genomic_DNA"/>
</dbReference>
<dbReference type="OrthoDB" id="267148at2759"/>